<dbReference type="EMBL" id="JAINUG010000056">
    <property type="protein sequence ID" value="KAJ8403910.1"/>
    <property type="molecule type" value="Genomic_DNA"/>
</dbReference>
<evidence type="ECO:0000313" key="2">
    <source>
        <dbReference type="Proteomes" id="UP001221898"/>
    </source>
</evidence>
<gene>
    <name evidence="1" type="ORF">AAFF_G00347780</name>
</gene>
<reference evidence="1" key="1">
    <citation type="journal article" date="2023" name="Science">
        <title>Genome structures resolve the early diversification of teleost fishes.</title>
        <authorList>
            <person name="Parey E."/>
            <person name="Louis A."/>
            <person name="Montfort J."/>
            <person name="Bouchez O."/>
            <person name="Roques C."/>
            <person name="Iampietro C."/>
            <person name="Lluch J."/>
            <person name="Castinel A."/>
            <person name="Donnadieu C."/>
            <person name="Desvignes T."/>
            <person name="Floi Bucao C."/>
            <person name="Jouanno E."/>
            <person name="Wen M."/>
            <person name="Mejri S."/>
            <person name="Dirks R."/>
            <person name="Jansen H."/>
            <person name="Henkel C."/>
            <person name="Chen W.J."/>
            <person name="Zahm M."/>
            <person name="Cabau C."/>
            <person name="Klopp C."/>
            <person name="Thompson A.W."/>
            <person name="Robinson-Rechavi M."/>
            <person name="Braasch I."/>
            <person name="Lecointre G."/>
            <person name="Bobe J."/>
            <person name="Postlethwait J.H."/>
            <person name="Berthelot C."/>
            <person name="Roest Crollius H."/>
            <person name="Guiguen Y."/>
        </authorList>
    </citation>
    <scope>NUCLEOTIDE SEQUENCE</scope>
    <source>
        <strain evidence="1">NC1722</strain>
    </source>
</reference>
<evidence type="ECO:0000313" key="1">
    <source>
        <dbReference type="EMBL" id="KAJ8403910.1"/>
    </source>
</evidence>
<sequence length="79" mass="8314">MSVGKALPSRTPSTWPRITTSPCLCNEQKHLSGGTGSLVMESQQVRQAAVSYCGTGATRRITASPRAAVPLVQAPHLPL</sequence>
<comment type="caution">
    <text evidence="1">The sequence shown here is derived from an EMBL/GenBank/DDBJ whole genome shotgun (WGS) entry which is preliminary data.</text>
</comment>
<dbReference type="Proteomes" id="UP001221898">
    <property type="component" value="Unassembled WGS sequence"/>
</dbReference>
<organism evidence="1 2">
    <name type="scientific">Aldrovandia affinis</name>
    <dbReference type="NCBI Taxonomy" id="143900"/>
    <lineage>
        <taxon>Eukaryota</taxon>
        <taxon>Metazoa</taxon>
        <taxon>Chordata</taxon>
        <taxon>Craniata</taxon>
        <taxon>Vertebrata</taxon>
        <taxon>Euteleostomi</taxon>
        <taxon>Actinopterygii</taxon>
        <taxon>Neopterygii</taxon>
        <taxon>Teleostei</taxon>
        <taxon>Notacanthiformes</taxon>
        <taxon>Halosauridae</taxon>
        <taxon>Aldrovandia</taxon>
    </lineage>
</organism>
<protein>
    <submittedName>
        <fullName evidence="1">Uncharacterized protein</fullName>
    </submittedName>
</protein>
<name>A0AAD7SJP6_9TELE</name>
<proteinExistence type="predicted"/>
<accession>A0AAD7SJP6</accession>
<keyword evidence="2" id="KW-1185">Reference proteome</keyword>
<dbReference type="AlphaFoldDB" id="A0AAD7SJP6"/>